<name>A0A261SHW8_9BORD</name>
<dbReference type="EMBL" id="NEVL01000003">
    <property type="protein sequence ID" value="OZI35953.1"/>
    <property type="molecule type" value="Genomic_DNA"/>
</dbReference>
<dbReference type="InterPro" id="IPR001647">
    <property type="entry name" value="HTH_TetR"/>
</dbReference>
<feature type="compositionally biased region" description="Low complexity" evidence="3">
    <location>
        <begin position="10"/>
        <end position="21"/>
    </location>
</feature>
<dbReference type="Gene3D" id="1.10.357.10">
    <property type="entry name" value="Tetracycline Repressor, domain 2"/>
    <property type="match status" value="1"/>
</dbReference>
<dbReference type="AlphaFoldDB" id="A0A261SHW8"/>
<evidence type="ECO:0000313" key="5">
    <source>
        <dbReference type="EMBL" id="OZI35953.1"/>
    </source>
</evidence>
<protein>
    <submittedName>
        <fullName evidence="5">TetR family transcriptional regulator</fullName>
    </submittedName>
</protein>
<proteinExistence type="predicted"/>
<evidence type="ECO:0000259" key="4">
    <source>
        <dbReference type="PROSITE" id="PS50977"/>
    </source>
</evidence>
<feature type="DNA-binding region" description="H-T-H motif" evidence="2">
    <location>
        <begin position="61"/>
        <end position="80"/>
    </location>
</feature>
<dbReference type="GO" id="GO:0000976">
    <property type="term" value="F:transcription cis-regulatory region binding"/>
    <property type="evidence" value="ECO:0007669"/>
    <property type="project" value="TreeGrafter"/>
</dbReference>
<dbReference type="InterPro" id="IPR036271">
    <property type="entry name" value="Tet_transcr_reg_TetR-rel_C_sf"/>
</dbReference>
<dbReference type="RefSeq" id="WP_094826761.1">
    <property type="nucleotide sequence ID" value="NZ_NEVL01000003.1"/>
</dbReference>
<keyword evidence="1 2" id="KW-0238">DNA-binding</keyword>
<comment type="caution">
    <text evidence="5">The sequence shown here is derived from an EMBL/GenBank/DDBJ whole genome shotgun (WGS) entry which is preliminary data.</text>
</comment>
<evidence type="ECO:0000256" key="1">
    <source>
        <dbReference type="ARBA" id="ARBA00023125"/>
    </source>
</evidence>
<dbReference type="GO" id="GO:0003700">
    <property type="term" value="F:DNA-binding transcription factor activity"/>
    <property type="evidence" value="ECO:0007669"/>
    <property type="project" value="TreeGrafter"/>
</dbReference>
<dbReference type="Pfam" id="PF00440">
    <property type="entry name" value="TetR_N"/>
    <property type="match status" value="1"/>
</dbReference>
<dbReference type="OrthoDB" id="5293507at2"/>
<reference evidence="5 6" key="1">
    <citation type="submission" date="2017-05" db="EMBL/GenBank/DDBJ databases">
        <title>Complete and WGS of Bordetella genogroups.</title>
        <authorList>
            <person name="Spilker T."/>
            <person name="LiPuma J."/>
        </authorList>
    </citation>
    <scope>NUCLEOTIDE SEQUENCE [LARGE SCALE GENOMIC DNA]</scope>
    <source>
        <strain evidence="5 6">AU17610</strain>
    </source>
</reference>
<dbReference type="PANTHER" id="PTHR30055">
    <property type="entry name" value="HTH-TYPE TRANSCRIPTIONAL REGULATOR RUTR"/>
    <property type="match status" value="1"/>
</dbReference>
<dbReference type="PRINTS" id="PR00455">
    <property type="entry name" value="HTHTETR"/>
</dbReference>
<feature type="region of interest" description="Disordered" evidence="3">
    <location>
        <begin position="1"/>
        <end position="35"/>
    </location>
</feature>
<gene>
    <name evidence="5" type="ORF">CEG14_12990</name>
</gene>
<evidence type="ECO:0000256" key="3">
    <source>
        <dbReference type="SAM" id="MobiDB-lite"/>
    </source>
</evidence>
<accession>A0A261SHW8</accession>
<organism evidence="5 6">
    <name type="scientific">Bordetella genomosp. 1</name>
    <dbReference type="NCBI Taxonomy" id="1395607"/>
    <lineage>
        <taxon>Bacteria</taxon>
        <taxon>Pseudomonadati</taxon>
        <taxon>Pseudomonadota</taxon>
        <taxon>Betaproteobacteria</taxon>
        <taxon>Burkholderiales</taxon>
        <taxon>Alcaligenaceae</taxon>
        <taxon>Bordetella</taxon>
    </lineage>
</organism>
<dbReference type="SUPFAM" id="SSF48498">
    <property type="entry name" value="Tetracyclin repressor-like, C-terminal domain"/>
    <property type="match status" value="1"/>
</dbReference>
<dbReference type="PANTHER" id="PTHR30055:SF223">
    <property type="entry name" value="HTH-TYPE TRANSCRIPTIONAL REGULATOR UIDR"/>
    <property type="match status" value="1"/>
</dbReference>
<dbReference type="InterPro" id="IPR039536">
    <property type="entry name" value="TetR_C_Proteobacteria"/>
</dbReference>
<dbReference type="PROSITE" id="PS50977">
    <property type="entry name" value="HTH_TETR_2"/>
    <property type="match status" value="1"/>
</dbReference>
<dbReference type="SUPFAM" id="SSF46689">
    <property type="entry name" value="Homeodomain-like"/>
    <property type="match status" value="1"/>
</dbReference>
<feature type="domain" description="HTH tetR-type" evidence="4">
    <location>
        <begin position="38"/>
        <end position="98"/>
    </location>
</feature>
<dbReference type="InterPro" id="IPR009057">
    <property type="entry name" value="Homeodomain-like_sf"/>
</dbReference>
<dbReference type="InterPro" id="IPR050109">
    <property type="entry name" value="HTH-type_TetR-like_transc_reg"/>
</dbReference>
<evidence type="ECO:0000313" key="6">
    <source>
        <dbReference type="Proteomes" id="UP000217005"/>
    </source>
</evidence>
<evidence type="ECO:0000256" key="2">
    <source>
        <dbReference type="PROSITE-ProRule" id="PRU00335"/>
    </source>
</evidence>
<dbReference type="Pfam" id="PF14246">
    <property type="entry name" value="TetR_C_7"/>
    <property type="match status" value="1"/>
</dbReference>
<dbReference type="Proteomes" id="UP000217005">
    <property type="component" value="Unassembled WGS sequence"/>
</dbReference>
<sequence>MATTPGSTQARARAPRAVAAPPAAPRSQGGRPTRAAAAELERRILDEAAALFAAQGYAATSMEQVAEVCKAGKDTIYRRYASKGALFTAVMARFRAAVVDELGACLSAGGAPAERLRRYARALLDVNLRPQLLALNRVALAEAIPSKGVQPTPSADDPFMRQLAALVREAQDAGALRPGDALFIAEQLLYATSIRPLVTTMLGEAAFSTAARQDAYFEQAWTLFLHGAAAA</sequence>